<evidence type="ECO:0000313" key="9">
    <source>
        <dbReference type="EMBL" id="TWH71870.1"/>
    </source>
</evidence>
<dbReference type="RefSeq" id="WP_208103950.1">
    <property type="nucleotide sequence ID" value="NZ_ML762497.1"/>
</dbReference>
<keyword evidence="5" id="KW-0460">Magnesium</keyword>
<comment type="catalytic activity">
    <reaction evidence="7">
        <text>DNA(n) + a 2'-deoxyribonucleoside 5'-triphosphate = DNA(n+1) + diphosphate</text>
        <dbReference type="Rhea" id="RHEA:22508"/>
        <dbReference type="Rhea" id="RHEA-COMP:17339"/>
        <dbReference type="Rhea" id="RHEA-COMP:17340"/>
        <dbReference type="ChEBI" id="CHEBI:33019"/>
        <dbReference type="ChEBI" id="CHEBI:61560"/>
        <dbReference type="ChEBI" id="CHEBI:173112"/>
        <dbReference type="EC" id="2.7.7.49"/>
    </reaction>
</comment>
<gene>
    <name evidence="9" type="ORF">JD78_00370</name>
</gene>
<dbReference type="PRINTS" id="PR00866">
    <property type="entry name" value="RNADNAPOLMS"/>
</dbReference>
<evidence type="ECO:0000256" key="1">
    <source>
        <dbReference type="ARBA" id="ARBA00012493"/>
    </source>
</evidence>
<keyword evidence="3" id="KW-0548">Nucleotidyltransferase</keyword>
<name>A0A562ILQ0_9ACTN</name>
<evidence type="ECO:0000256" key="6">
    <source>
        <dbReference type="ARBA" id="ARBA00022918"/>
    </source>
</evidence>
<evidence type="ECO:0000256" key="5">
    <source>
        <dbReference type="ARBA" id="ARBA00022842"/>
    </source>
</evidence>
<keyword evidence="4" id="KW-0479">Metal-binding</keyword>
<evidence type="ECO:0000256" key="4">
    <source>
        <dbReference type="ARBA" id="ARBA00022723"/>
    </source>
</evidence>
<dbReference type="GO" id="GO:0046872">
    <property type="term" value="F:metal ion binding"/>
    <property type="evidence" value="ECO:0007669"/>
    <property type="project" value="UniProtKB-KW"/>
</dbReference>
<dbReference type="GO" id="GO:0003723">
    <property type="term" value="F:RNA binding"/>
    <property type="evidence" value="ECO:0007669"/>
    <property type="project" value="InterPro"/>
</dbReference>
<dbReference type="Proteomes" id="UP000321490">
    <property type="component" value="Unassembled WGS sequence"/>
</dbReference>
<evidence type="ECO:0000256" key="2">
    <source>
        <dbReference type="ARBA" id="ARBA00022679"/>
    </source>
</evidence>
<dbReference type="Pfam" id="PF00078">
    <property type="entry name" value="RVT_1"/>
    <property type="match status" value="1"/>
</dbReference>
<evidence type="ECO:0000313" key="10">
    <source>
        <dbReference type="Proteomes" id="UP000321490"/>
    </source>
</evidence>
<sequence length="456" mass="49719">MTAPSGRRAATTAAGIAVALLGSRWRRREMVRATAVALGYARAPRWVGTLVGEVLVAYRDAPVDRPRELAAFVRTTAGWQRGWTRVPQPRVARWQPTVTEVAFRRHGVTELPDLAALARLLDLDTGELAWFADAHRLERTVREPLRHYRWRTVGSRLVAAPKPRLKEAQRRLLRHVVGPLPVHGAAHGCVPGRSVRTAVAPHAGAAVVLQLDLEAFFPSIAAERVQALLQTVGGLPEPVAHAVTGLVTTVVPRSVWAAVPVPAGPDRDRDRHHRVGRRLAVPHLPQGAPTSPALANLVAFRLDRRLAGLAASFGAQYTRYVDDLTFSGDRALDRGRFASLVGAVVAEEGFRLNAAKTRSTTSAGRQSVLGAVVNVHPTLPRTDRDALRALLHNCAVHGWRSQVRDHDPATFRDHVLGRVAWAASIDPAFGVRARRLADRIDWTAHPVRSPEGPGHD</sequence>
<evidence type="ECO:0000256" key="3">
    <source>
        <dbReference type="ARBA" id="ARBA00022695"/>
    </source>
</evidence>
<evidence type="ECO:0000256" key="7">
    <source>
        <dbReference type="ARBA" id="ARBA00048173"/>
    </source>
</evidence>
<dbReference type="PROSITE" id="PS50878">
    <property type="entry name" value="RT_POL"/>
    <property type="match status" value="1"/>
</dbReference>
<dbReference type="PANTHER" id="PTHR34047">
    <property type="entry name" value="NUCLEAR INTRON MATURASE 1, MITOCHONDRIAL-RELATED"/>
    <property type="match status" value="1"/>
</dbReference>
<dbReference type="EC" id="2.7.7.49" evidence="1"/>
<feature type="domain" description="Reverse transcriptase" evidence="8">
    <location>
        <begin position="141"/>
        <end position="373"/>
    </location>
</feature>
<dbReference type="InterPro" id="IPR000123">
    <property type="entry name" value="Reverse_transcriptase_msDNA"/>
</dbReference>
<comment type="caution">
    <text evidence="9">The sequence shown here is derived from an EMBL/GenBank/DDBJ whole genome shotgun (WGS) entry which is preliminary data.</text>
</comment>
<dbReference type="PANTHER" id="PTHR34047:SF7">
    <property type="entry name" value="RNA-DIRECTED DNA POLYMERASE"/>
    <property type="match status" value="1"/>
</dbReference>
<evidence type="ECO:0000259" key="8">
    <source>
        <dbReference type="PROSITE" id="PS50878"/>
    </source>
</evidence>
<organism evidence="9 10">
    <name type="scientific">Modestobacter roseus</name>
    <dbReference type="NCBI Taxonomy" id="1181884"/>
    <lineage>
        <taxon>Bacteria</taxon>
        <taxon>Bacillati</taxon>
        <taxon>Actinomycetota</taxon>
        <taxon>Actinomycetes</taxon>
        <taxon>Geodermatophilales</taxon>
        <taxon>Geodermatophilaceae</taxon>
        <taxon>Modestobacter</taxon>
    </lineage>
</organism>
<proteinExistence type="predicted"/>
<dbReference type="AlphaFoldDB" id="A0A562ILQ0"/>
<dbReference type="CDD" id="cd03487">
    <property type="entry name" value="RT_Bac_retron_II"/>
    <property type="match status" value="1"/>
</dbReference>
<keyword evidence="10" id="KW-1185">Reference proteome</keyword>
<dbReference type="InterPro" id="IPR051083">
    <property type="entry name" value="GrpII_Intron_Splice-Mob/Def"/>
</dbReference>
<dbReference type="GO" id="GO:0003964">
    <property type="term" value="F:RNA-directed DNA polymerase activity"/>
    <property type="evidence" value="ECO:0007669"/>
    <property type="project" value="UniProtKB-KW"/>
</dbReference>
<dbReference type="EMBL" id="VLKF01000001">
    <property type="protein sequence ID" value="TWH71870.1"/>
    <property type="molecule type" value="Genomic_DNA"/>
</dbReference>
<dbReference type="InterPro" id="IPR000477">
    <property type="entry name" value="RT_dom"/>
</dbReference>
<accession>A0A562ILQ0</accession>
<keyword evidence="6 9" id="KW-0695">RNA-directed DNA polymerase</keyword>
<protein>
    <recommendedName>
        <fullName evidence="1">RNA-directed DNA polymerase</fullName>
        <ecNumber evidence="1">2.7.7.49</ecNumber>
    </recommendedName>
</protein>
<keyword evidence="2" id="KW-0808">Transferase</keyword>
<reference evidence="9 10" key="1">
    <citation type="submission" date="2019-07" db="EMBL/GenBank/DDBJ databases">
        <title>R&amp;d 2014.</title>
        <authorList>
            <person name="Klenk H.-P."/>
        </authorList>
    </citation>
    <scope>NUCLEOTIDE SEQUENCE [LARGE SCALE GENOMIC DNA]</scope>
    <source>
        <strain evidence="9 10">DSM 45764</strain>
    </source>
</reference>